<keyword evidence="2" id="KW-1185">Reference proteome</keyword>
<dbReference type="InterPro" id="IPR029055">
    <property type="entry name" value="Ntn_hydrolases_N"/>
</dbReference>
<dbReference type="Proteomes" id="UP000199048">
    <property type="component" value="Unassembled WGS sequence"/>
</dbReference>
<organism evidence="1 2">
    <name type="scientific">Methylobacterium pseudosasicola</name>
    <dbReference type="NCBI Taxonomy" id="582667"/>
    <lineage>
        <taxon>Bacteria</taxon>
        <taxon>Pseudomonadati</taxon>
        <taxon>Pseudomonadota</taxon>
        <taxon>Alphaproteobacteria</taxon>
        <taxon>Hyphomicrobiales</taxon>
        <taxon>Methylobacteriaceae</taxon>
        <taxon>Methylobacterium</taxon>
    </lineage>
</organism>
<proteinExistence type="predicted"/>
<protein>
    <recommendedName>
        <fullName evidence="3">20S proteasome, alpha and beta subunits</fullName>
    </recommendedName>
</protein>
<gene>
    <name evidence="1" type="ORF">SAMN05192568_102373</name>
</gene>
<dbReference type="AlphaFoldDB" id="A0A1I4P6T5"/>
<sequence>MPVTLIVCLRAQGCVVFAADSLTNINGRVENCGTVKVHKLSDEGVVALCGWAGTKKEKWRDVFGKFNPPAPNGGTPASSGSLLAALQATLNGHVSIPDPKMIGACKGGNTVLAATLDPTTGDISIERIGRHNDVRKFDQPMPESPVGQSDYIEFIGDTDSLKAYIAAVRTGYAPGMPEAAAVAYATDAIRNAIPIAQNAGVQSIGGEFIRVVVLSSAGVTETHSSSGVPCP</sequence>
<accession>A0A1I4P6T5</accession>
<evidence type="ECO:0008006" key="3">
    <source>
        <dbReference type="Google" id="ProtNLM"/>
    </source>
</evidence>
<dbReference type="EMBL" id="FOTK01000023">
    <property type="protein sequence ID" value="SFM23316.1"/>
    <property type="molecule type" value="Genomic_DNA"/>
</dbReference>
<dbReference type="SUPFAM" id="SSF56235">
    <property type="entry name" value="N-terminal nucleophile aminohydrolases (Ntn hydrolases)"/>
    <property type="match status" value="1"/>
</dbReference>
<reference evidence="2" key="1">
    <citation type="submission" date="2016-10" db="EMBL/GenBank/DDBJ databases">
        <authorList>
            <person name="Varghese N."/>
            <person name="Submissions S."/>
        </authorList>
    </citation>
    <scope>NUCLEOTIDE SEQUENCE [LARGE SCALE GENOMIC DNA]</scope>
    <source>
        <strain evidence="2">BL36</strain>
    </source>
</reference>
<evidence type="ECO:0000313" key="2">
    <source>
        <dbReference type="Proteomes" id="UP000199048"/>
    </source>
</evidence>
<evidence type="ECO:0000313" key="1">
    <source>
        <dbReference type="EMBL" id="SFM23316.1"/>
    </source>
</evidence>
<name>A0A1I4P6T5_9HYPH</name>